<evidence type="ECO:0000313" key="1">
    <source>
        <dbReference type="EMBL" id="CAB4586644.1"/>
    </source>
</evidence>
<dbReference type="EMBL" id="CAEZUF010000015">
    <property type="protein sequence ID" value="CAB4586644.1"/>
    <property type="molecule type" value="Genomic_DNA"/>
</dbReference>
<evidence type="ECO:0000313" key="2">
    <source>
        <dbReference type="EMBL" id="CAB4805209.1"/>
    </source>
</evidence>
<proteinExistence type="predicted"/>
<protein>
    <submittedName>
        <fullName evidence="1">Unannotated protein</fullName>
    </submittedName>
</protein>
<name>A0A6J6FI26_9ZZZZ</name>
<reference evidence="1" key="1">
    <citation type="submission" date="2020-05" db="EMBL/GenBank/DDBJ databases">
        <authorList>
            <person name="Chiriac C."/>
            <person name="Salcher M."/>
            <person name="Ghai R."/>
            <person name="Kavagutti S V."/>
        </authorList>
    </citation>
    <scope>NUCLEOTIDE SEQUENCE</scope>
</reference>
<dbReference type="EMBL" id="CAFAAT010000050">
    <property type="protein sequence ID" value="CAB4805209.1"/>
    <property type="molecule type" value="Genomic_DNA"/>
</dbReference>
<gene>
    <name evidence="1" type="ORF">UFOPK1791_00283</name>
    <name evidence="2" type="ORF">UFOPK3083_00583</name>
</gene>
<organism evidence="1">
    <name type="scientific">freshwater metagenome</name>
    <dbReference type="NCBI Taxonomy" id="449393"/>
    <lineage>
        <taxon>unclassified sequences</taxon>
        <taxon>metagenomes</taxon>
        <taxon>ecological metagenomes</taxon>
    </lineage>
</organism>
<sequence>MSPTEAVNSPTISASFDSRIFSLIIWRAVEVATRLNPVGSSTTSSILSPSSPKIGTKIRISPVSRSNLACAYGFASSVLT</sequence>
<accession>A0A6J6FI26</accession>
<dbReference type="AlphaFoldDB" id="A0A6J6FI26"/>